<dbReference type="InterPro" id="IPR052030">
    <property type="entry name" value="Peptidase_M20/M20A_hydrolases"/>
</dbReference>
<gene>
    <name evidence="2" type="ORF">Rhow_005610</name>
</gene>
<dbReference type="GO" id="GO:0016805">
    <property type="term" value="F:dipeptidase activity"/>
    <property type="evidence" value="ECO:0007669"/>
    <property type="project" value="TreeGrafter"/>
</dbReference>
<dbReference type="InterPro" id="IPR011650">
    <property type="entry name" value="Peptidase_M20_dimer"/>
</dbReference>
<name>A0A402CEA8_RHOWR</name>
<reference evidence="2 3" key="1">
    <citation type="submission" date="2018-11" db="EMBL/GenBank/DDBJ databases">
        <title>Microbial catabolism of amino acid.</title>
        <authorList>
            <person name="Hibi M."/>
            <person name="Ogawa J."/>
        </authorList>
    </citation>
    <scope>NUCLEOTIDE SEQUENCE [LARGE SCALE GENOMIC DNA]</scope>
    <source>
        <strain evidence="2 3">C31-06</strain>
    </source>
</reference>
<feature type="domain" description="Peptidase M20 dimerisation" evidence="1">
    <location>
        <begin position="35"/>
        <end position="120"/>
    </location>
</feature>
<proteinExistence type="predicted"/>
<sequence length="329" mass="35610">MVKSGAFDDVDAALTWHPNNAMTSTQWLSLAYCQAYFRFRGTAAHAGVSPELGRSALDALELFNVGVNFLREHMADSSRIHYAIVDGGGNSPNVVQPRAAAYYVIRARTVSEMRDLYERVCQVAEGAAIMTGTKVSVEFDGGSSEILPNDVLEAALHRNVEKLGGVSFDEVDQESARRFTLTIPQKDLAETRKRLGMSRFNDSSLFAGVPPVPTREARPLVHGSTDVGDVSWVTPTVQLTGSNWAIGTPIHSWQSVAQGKLPAAHKGMIYAAKAIAATALDLYTDPQLLKSARHEFETVVADTPYDCPIPDDVVAPPARAARITTDPVT</sequence>
<dbReference type="GO" id="GO:0071713">
    <property type="term" value="F:para-aminobenzoyl-glutamate hydrolase activity"/>
    <property type="evidence" value="ECO:0007669"/>
    <property type="project" value="TreeGrafter"/>
</dbReference>
<dbReference type="GO" id="GO:0005737">
    <property type="term" value="C:cytoplasm"/>
    <property type="evidence" value="ECO:0007669"/>
    <property type="project" value="TreeGrafter"/>
</dbReference>
<dbReference type="EMBL" id="BHYM01000048">
    <property type="protein sequence ID" value="GCE41951.1"/>
    <property type="molecule type" value="Genomic_DNA"/>
</dbReference>
<dbReference type="AlphaFoldDB" id="A0A402CEA8"/>
<dbReference type="Proteomes" id="UP000287519">
    <property type="component" value="Unassembled WGS sequence"/>
</dbReference>
<evidence type="ECO:0000259" key="1">
    <source>
        <dbReference type="Pfam" id="PF07687"/>
    </source>
</evidence>
<dbReference type="Gene3D" id="3.40.630.10">
    <property type="entry name" value="Zn peptidases"/>
    <property type="match status" value="2"/>
</dbReference>
<dbReference type="PANTHER" id="PTHR30575:SF0">
    <property type="entry name" value="XAA-ARG DIPEPTIDASE"/>
    <property type="match status" value="1"/>
</dbReference>
<comment type="caution">
    <text evidence="2">The sequence shown here is derived from an EMBL/GenBank/DDBJ whole genome shotgun (WGS) entry which is preliminary data.</text>
</comment>
<evidence type="ECO:0000313" key="2">
    <source>
        <dbReference type="EMBL" id="GCE41951.1"/>
    </source>
</evidence>
<accession>A0A402CEA8</accession>
<keyword evidence="3" id="KW-1185">Reference proteome</keyword>
<dbReference type="PANTHER" id="PTHR30575">
    <property type="entry name" value="PEPTIDASE M20"/>
    <property type="match status" value="1"/>
</dbReference>
<protein>
    <submittedName>
        <fullName evidence="2">Catalyzes the cleavage of p-aminobenzoyl-glutamate to p-aminobenzoate and glutamate, subunit B</fullName>
    </submittedName>
</protein>
<dbReference type="Gene3D" id="3.30.70.360">
    <property type="match status" value="1"/>
</dbReference>
<dbReference type="InterPro" id="IPR036264">
    <property type="entry name" value="Bact_exopeptidase_dim_dom"/>
</dbReference>
<evidence type="ECO:0000313" key="3">
    <source>
        <dbReference type="Proteomes" id="UP000287519"/>
    </source>
</evidence>
<dbReference type="GO" id="GO:0046657">
    <property type="term" value="P:folic acid catabolic process"/>
    <property type="evidence" value="ECO:0007669"/>
    <property type="project" value="TreeGrafter"/>
</dbReference>
<dbReference type="SUPFAM" id="SSF55031">
    <property type="entry name" value="Bacterial exopeptidase dimerisation domain"/>
    <property type="match status" value="1"/>
</dbReference>
<organism evidence="2 3">
    <name type="scientific">Rhodococcus wratislaviensis</name>
    <name type="common">Tsukamurella wratislaviensis</name>
    <dbReference type="NCBI Taxonomy" id="44752"/>
    <lineage>
        <taxon>Bacteria</taxon>
        <taxon>Bacillati</taxon>
        <taxon>Actinomycetota</taxon>
        <taxon>Actinomycetes</taxon>
        <taxon>Mycobacteriales</taxon>
        <taxon>Nocardiaceae</taxon>
        <taxon>Rhodococcus</taxon>
    </lineage>
</organism>
<dbReference type="Pfam" id="PF07687">
    <property type="entry name" value="M20_dimer"/>
    <property type="match status" value="1"/>
</dbReference>
<dbReference type="FunFam" id="3.30.70.360:FF:000004">
    <property type="entry name" value="Peptidase M20 domain-containing protein 2"/>
    <property type="match status" value="1"/>
</dbReference>
<dbReference type="SUPFAM" id="SSF53187">
    <property type="entry name" value="Zn-dependent exopeptidases"/>
    <property type="match status" value="1"/>
</dbReference>